<gene>
    <name evidence="11" type="primary">sucC</name>
    <name evidence="11" type="ORF">Cob_v012883</name>
</gene>
<sequence length="572" mass="61632">MDGNIGNVVNGAGLAMATNDAIALHGGASANFLDAGGQATRETMGKAFGIVLRDARVTTVLVNIYGGIIRGDMIAESIIGAATELGPLRVPVVVRLQGTNAELGLKMASSPPPPFSPISPRGENLLKQTQTMSPSYPPSGSPSRIQQPLQRLPYARTVAATGWLSKAERPSIVMQLLLDLVSPSIHDLLGKPGRTPGQASRSSSMAETTPLAAVPVNSTTIDGSGIFPLERQSQVSVVAVSVVFVIVPTMMVMLRLLARRMAHRGLDASDYCIMAALVFSNALQAVSIVSVTHGGVGYLFREIMPKYGKGPIIKFLQLLVVQQILWAVSLSLCKTAILLLYTKLFSVRHMILAARAMAAFTVVWTAAAVLVAFFICIPLSDNWLLDLGNRNCGNQPAADGTLGVVNLMTDIVVLVMPISYLWRLRLERFKKIALIVTFSLGIFTCIVSGLRLYYLANLKYTDVTFGIPNALVFSALEPAVGITLACIPFLRPLLGRSQYSPKGTAQYYTSAENSGRMHGRGRRITHENEGFTLVDSASDYHLHQYQQRERDTLPSLPAKAYTSRGSSARDSC</sequence>
<evidence type="ECO:0000256" key="1">
    <source>
        <dbReference type="ARBA" id="ARBA00004141"/>
    </source>
</evidence>
<dbReference type="GO" id="GO:0016874">
    <property type="term" value="F:ligase activity"/>
    <property type="evidence" value="ECO:0007669"/>
    <property type="project" value="UniProtKB-KW"/>
</dbReference>
<protein>
    <submittedName>
        <fullName evidence="11">Succinate--CoA ligase [ADP-forming] subunit beta</fullName>
    </submittedName>
</protein>
<evidence type="ECO:0000256" key="6">
    <source>
        <dbReference type="ARBA" id="ARBA00038359"/>
    </source>
</evidence>
<keyword evidence="5 8" id="KW-0472">Membrane</keyword>
<feature type="transmembrane region" description="Helical" evidence="8">
    <location>
        <begin position="434"/>
        <end position="454"/>
    </location>
</feature>
<dbReference type="PROSITE" id="PS01217">
    <property type="entry name" value="SUCCINYL_COA_LIG_3"/>
    <property type="match status" value="1"/>
</dbReference>
<name>A0A484F7E1_COLOR</name>
<dbReference type="PANTHER" id="PTHR33048">
    <property type="entry name" value="PTH11-LIKE INTEGRAL MEMBRANE PROTEIN (AFU_ORTHOLOGUE AFUA_5G11245)"/>
    <property type="match status" value="1"/>
</dbReference>
<feature type="domain" description="ATP-citrate synthase/succinyl-CoA ligase C-terminal" evidence="9">
    <location>
        <begin position="8"/>
        <end position="104"/>
    </location>
</feature>
<evidence type="ECO:0000313" key="12">
    <source>
        <dbReference type="Proteomes" id="UP000014480"/>
    </source>
</evidence>
<comment type="subcellular location">
    <subcellularLocation>
        <location evidence="1">Membrane</location>
        <topology evidence="1">Multi-pass membrane protein</topology>
    </subcellularLocation>
</comment>
<feature type="transmembrane region" description="Helical" evidence="8">
    <location>
        <begin position="270"/>
        <end position="300"/>
    </location>
</feature>
<feature type="transmembrane region" description="Helical" evidence="8">
    <location>
        <begin position="466"/>
        <end position="490"/>
    </location>
</feature>
<evidence type="ECO:0000256" key="4">
    <source>
        <dbReference type="ARBA" id="ARBA00022989"/>
    </source>
</evidence>
<evidence type="ECO:0000256" key="5">
    <source>
        <dbReference type="ARBA" id="ARBA00023136"/>
    </source>
</evidence>
<dbReference type="InterPro" id="IPR052337">
    <property type="entry name" value="SAT4-like"/>
</dbReference>
<keyword evidence="12" id="KW-1185">Reference proteome</keyword>
<keyword evidence="2 8" id="KW-0812">Transmembrane</keyword>
<dbReference type="SUPFAM" id="SSF52210">
    <property type="entry name" value="Succinyl-CoA synthetase domains"/>
    <property type="match status" value="1"/>
</dbReference>
<accession>A0A484F7E1</accession>
<dbReference type="Pfam" id="PF00549">
    <property type="entry name" value="Ligase_CoA"/>
    <property type="match status" value="1"/>
</dbReference>
<dbReference type="InterPro" id="IPR017866">
    <property type="entry name" value="Succ-CoA_synthase_bsu_CS"/>
</dbReference>
<keyword evidence="11" id="KW-0436">Ligase</keyword>
<dbReference type="OrthoDB" id="5329176at2759"/>
<keyword evidence="3" id="KW-0547">Nucleotide-binding</keyword>
<evidence type="ECO:0000256" key="8">
    <source>
        <dbReference type="SAM" id="Phobius"/>
    </source>
</evidence>
<feature type="transmembrane region" description="Helical" evidence="8">
    <location>
        <begin position="353"/>
        <end position="380"/>
    </location>
</feature>
<evidence type="ECO:0000259" key="10">
    <source>
        <dbReference type="Pfam" id="PF20684"/>
    </source>
</evidence>
<dbReference type="Proteomes" id="UP000014480">
    <property type="component" value="Unassembled WGS sequence"/>
</dbReference>
<dbReference type="Pfam" id="PF20684">
    <property type="entry name" value="Fung_rhodopsin"/>
    <property type="match status" value="1"/>
</dbReference>
<dbReference type="Gene3D" id="3.40.50.261">
    <property type="entry name" value="Succinyl-CoA synthetase domains"/>
    <property type="match status" value="1"/>
</dbReference>
<dbReference type="PANTHER" id="PTHR33048:SF57">
    <property type="entry name" value="INTEGRAL MEMBRANE PROTEIN-RELATED"/>
    <property type="match status" value="1"/>
</dbReference>
<dbReference type="STRING" id="1213857.A0A484F7E1"/>
<evidence type="ECO:0000256" key="2">
    <source>
        <dbReference type="ARBA" id="ARBA00022692"/>
    </source>
</evidence>
<dbReference type="GO" id="GO:0000166">
    <property type="term" value="F:nucleotide binding"/>
    <property type="evidence" value="ECO:0007669"/>
    <property type="project" value="UniProtKB-KW"/>
</dbReference>
<dbReference type="GO" id="GO:0016020">
    <property type="term" value="C:membrane"/>
    <property type="evidence" value="ECO:0007669"/>
    <property type="project" value="UniProtKB-SubCell"/>
</dbReference>
<dbReference type="InterPro" id="IPR016102">
    <property type="entry name" value="Succinyl-CoA_synth-like"/>
</dbReference>
<comment type="caution">
    <text evidence="11">The sequence shown here is derived from an EMBL/GenBank/DDBJ whole genome shotgun (WGS) entry which is preliminary data.</text>
</comment>
<reference evidence="12" key="1">
    <citation type="journal article" date="2013" name="New Phytol.">
        <title>Comparative genomic and transcriptomic analyses reveal the hemibiotrophic stage shift of Colletotrichum fungi.</title>
        <authorList>
            <person name="Gan P."/>
            <person name="Ikeda K."/>
            <person name="Irieda H."/>
            <person name="Narusaka M."/>
            <person name="O'Connell R.J."/>
            <person name="Narusaka Y."/>
            <person name="Takano Y."/>
            <person name="Kubo Y."/>
            <person name="Shirasu K."/>
        </authorList>
    </citation>
    <scope>NUCLEOTIDE SEQUENCE [LARGE SCALE GENOMIC DNA]</scope>
    <source>
        <strain evidence="12">104-T / ATCC 96160 / CBS 514.97 / LARS 414 / MAFF 240422</strain>
    </source>
</reference>
<feature type="transmembrane region" description="Helical" evidence="8">
    <location>
        <begin position="237"/>
        <end position="258"/>
    </location>
</feature>
<evidence type="ECO:0000256" key="7">
    <source>
        <dbReference type="SAM" id="MobiDB-lite"/>
    </source>
</evidence>
<feature type="transmembrane region" description="Helical" evidence="8">
    <location>
        <begin position="320"/>
        <end position="341"/>
    </location>
</feature>
<evidence type="ECO:0000256" key="3">
    <source>
        <dbReference type="ARBA" id="ARBA00022741"/>
    </source>
</evidence>
<dbReference type="InterPro" id="IPR005811">
    <property type="entry name" value="SUCC_ACL_C"/>
</dbReference>
<evidence type="ECO:0000313" key="11">
    <source>
        <dbReference type="EMBL" id="TDZ14179.1"/>
    </source>
</evidence>
<feature type="compositionally biased region" description="Polar residues" evidence="7">
    <location>
        <begin position="563"/>
        <end position="572"/>
    </location>
</feature>
<dbReference type="EMBL" id="AMCV02000056">
    <property type="protein sequence ID" value="TDZ14179.1"/>
    <property type="molecule type" value="Genomic_DNA"/>
</dbReference>
<organism evidence="11 12">
    <name type="scientific">Colletotrichum orbiculare (strain 104-T / ATCC 96160 / CBS 514.97 / LARS 414 / MAFF 240422)</name>
    <name type="common">Cucumber anthracnose fungus</name>
    <name type="synonym">Colletotrichum lagenarium</name>
    <dbReference type="NCBI Taxonomy" id="1213857"/>
    <lineage>
        <taxon>Eukaryota</taxon>
        <taxon>Fungi</taxon>
        <taxon>Dikarya</taxon>
        <taxon>Ascomycota</taxon>
        <taxon>Pezizomycotina</taxon>
        <taxon>Sordariomycetes</taxon>
        <taxon>Hypocreomycetidae</taxon>
        <taxon>Glomerellales</taxon>
        <taxon>Glomerellaceae</taxon>
        <taxon>Colletotrichum</taxon>
        <taxon>Colletotrichum orbiculare species complex</taxon>
    </lineage>
</organism>
<feature type="transmembrane region" description="Helical" evidence="8">
    <location>
        <begin position="400"/>
        <end position="422"/>
    </location>
</feature>
<reference evidence="12" key="2">
    <citation type="journal article" date="2019" name="Mol. Plant Microbe Interact.">
        <title>Genome sequence resources for four phytopathogenic fungi from the Colletotrichum orbiculare species complex.</title>
        <authorList>
            <person name="Gan P."/>
            <person name="Tsushima A."/>
            <person name="Narusaka M."/>
            <person name="Narusaka Y."/>
            <person name="Takano Y."/>
            <person name="Kubo Y."/>
            <person name="Shirasu K."/>
        </authorList>
    </citation>
    <scope>GENOME REANNOTATION</scope>
    <source>
        <strain evidence="12">104-T / ATCC 96160 / CBS 514.97 / LARS 414 / MAFF 240422</strain>
    </source>
</reference>
<dbReference type="InterPro" id="IPR049326">
    <property type="entry name" value="Rhodopsin_dom_fungi"/>
</dbReference>
<feature type="domain" description="Rhodopsin" evidence="10">
    <location>
        <begin position="254"/>
        <end position="495"/>
    </location>
</feature>
<evidence type="ECO:0000259" key="9">
    <source>
        <dbReference type="Pfam" id="PF00549"/>
    </source>
</evidence>
<proteinExistence type="inferred from homology"/>
<comment type="similarity">
    <text evidence="6">Belongs to the SAT4 family.</text>
</comment>
<feature type="region of interest" description="Disordered" evidence="7">
    <location>
        <begin position="548"/>
        <end position="572"/>
    </location>
</feature>
<dbReference type="AlphaFoldDB" id="A0A484F7E1"/>
<keyword evidence="4 8" id="KW-1133">Transmembrane helix</keyword>